<sequence>MLSQIKEDNKHSHSSYYRRQKDLEIQQKKEKLAKVSELPETKVQETATCYHYELKIPGYIKDDFNFYISGDKLVVTTERIGHGNNQNKNSDSKHYYCYPSALFKRKFDLPDDVRKNEIDVDYKNEILSFDLYKSKA</sequence>
<evidence type="ECO:0000313" key="5">
    <source>
        <dbReference type="EMBL" id="MBD0833160.1"/>
    </source>
</evidence>
<protein>
    <submittedName>
        <fullName evidence="5">Hsp20/alpha crystallin family protein</fullName>
    </submittedName>
</protein>
<organism evidence="5 6">
    <name type="scientific">Aestuariibaculum sediminum</name>
    <dbReference type="NCBI Taxonomy" id="2770637"/>
    <lineage>
        <taxon>Bacteria</taxon>
        <taxon>Pseudomonadati</taxon>
        <taxon>Bacteroidota</taxon>
        <taxon>Flavobacteriia</taxon>
        <taxon>Flavobacteriales</taxon>
        <taxon>Flavobacteriaceae</taxon>
    </lineage>
</organism>
<proteinExistence type="inferred from homology"/>
<evidence type="ECO:0000256" key="2">
    <source>
        <dbReference type="RuleBase" id="RU003616"/>
    </source>
</evidence>
<dbReference type="InterPro" id="IPR002068">
    <property type="entry name" value="A-crystallin/Hsp20_dom"/>
</dbReference>
<dbReference type="CDD" id="cd06464">
    <property type="entry name" value="ACD_sHsps-like"/>
    <property type="match status" value="1"/>
</dbReference>
<comment type="similarity">
    <text evidence="1 2">Belongs to the small heat shock protein (HSP20) family.</text>
</comment>
<name>A0A8J6U8G0_9FLAO</name>
<dbReference type="Proteomes" id="UP000600588">
    <property type="component" value="Unassembled WGS sequence"/>
</dbReference>
<keyword evidence="6" id="KW-1185">Reference proteome</keyword>
<evidence type="ECO:0000256" key="3">
    <source>
        <dbReference type="SAM" id="MobiDB-lite"/>
    </source>
</evidence>
<evidence type="ECO:0000313" key="6">
    <source>
        <dbReference type="Proteomes" id="UP000600588"/>
    </source>
</evidence>
<dbReference type="EMBL" id="JACVXB010000006">
    <property type="protein sequence ID" value="MBD0833160.1"/>
    <property type="molecule type" value="Genomic_DNA"/>
</dbReference>
<evidence type="ECO:0000256" key="1">
    <source>
        <dbReference type="PROSITE-ProRule" id="PRU00285"/>
    </source>
</evidence>
<feature type="compositionally biased region" description="Basic and acidic residues" evidence="3">
    <location>
        <begin position="1"/>
        <end position="11"/>
    </location>
</feature>
<dbReference type="Gene3D" id="2.60.40.790">
    <property type="match status" value="1"/>
</dbReference>
<feature type="region of interest" description="Disordered" evidence="3">
    <location>
        <begin position="1"/>
        <end position="21"/>
    </location>
</feature>
<dbReference type="AlphaFoldDB" id="A0A8J6U8G0"/>
<reference evidence="5 6" key="1">
    <citation type="submission" date="2020-09" db="EMBL/GenBank/DDBJ databases">
        <title>TT11 complete genome.</title>
        <authorList>
            <person name="Wu Z."/>
        </authorList>
    </citation>
    <scope>NUCLEOTIDE SEQUENCE [LARGE SCALE GENOMIC DNA]</scope>
    <source>
        <strain evidence="5 6">TT11</strain>
    </source>
</reference>
<accession>A0A8J6U8G0</accession>
<feature type="domain" description="SHSP" evidence="4">
    <location>
        <begin position="32"/>
        <end position="136"/>
    </location>
</feature>
<dbReference type="InterPro" id="IPR008978">
    <property type="entry name" value="HSP20-like_chaperone"/>
</dbReference>
<dbReference type="Pfam" id="PF00011">
    <property type="entry name" value="HSP20"/>
    <property type="match status" value="1"/>
</dbReference>
<evidence type="ECO:0000259" key="4">
    <source>
        <dbReference type="PROSITE" id="PS01031"/>
    </source>
</evidence>
<dbReference type="RefSeq" id="WP_188230943.1">
    <property type="nucleotide sequence ID" value="NZ_JACVXB010000006.1"/>
</dbReference>
<comment type="caution">
    <text evidence="5">The sequence shown here is derived from an EMBL/GenBank/DDBJ whole genome shotgun (WGS) entry which is preliminary data.</text>
</comment>
<dbReference type="PROSITE" id="PS01031">
    <property type="entry name" value="SHSP"/>
    <property type="match status" value="1"/>
</dbReference>
<gene>
    <name evidence="5" type="ORF">ICJ83_13555</name>
</gene>
<dbReference type="SUPFAM" id="SSF49764">
    <property type="entry name" value="HSP20-like chaperones"/>
    <property type="match status" value="1"/>
</dbReference>